<dbReference type="GO" id="GO:0004672">
    <property type="term" value="F:protein kinase activity"/>
    <property type="evidence" value="ECO:0007669"/>
    <property type="project" value="InterPro"/>
</dbReference>
<protein>
    <recommendedName>
        <fullName evidence="6">mitogen-activated protein kinase kinase</fullName>
        <ecNumber evidence="6">2.7.12.2</ecNumber>
    </recommendedName>
</protein>
<comment type="catalytic activity">
    <reaction evidence="9">
        <text>L-tyrosyl-[protein] + ATP = O-phospho-L-tyrosyl-[protein] + ADP + H(+)</text>
        <dbReference type="Rhea" id="RHEA:10596"/>
        <dbReference type="Rhea" id="RHEA-COMP:10136"/>
        <dbReference type="Rhea" id="RHEA-COMP:20101"/>
        <dbReference type="ChEBI" id="CHEBI:15378"/>
        <dbReference type="ChEBI" id="CHEBI:30616"/>
        <dbReference type="ChEBI" id="CHEBI:46858"/>
        <dbReference type="ChEBI" id="CHEBI:61978"/>
        <dbReference type="ChEBI" id="CHEBI:456216"/>
        <dbReference type="EC" id="2.7.12.2"/>
    </reaction>
</comment>
<feature type="compositionally biased region" description="Polar residues" evidence="10">
    <location>
        <begin position="270"/>
        <end position="280"/>
    </location>
</feature>
<evidence type="ECO:0000256" key="6">
    <source>
        <dbReference type="ARBA" id="ARBA00038999"/>
    </source>
</evidence>
<dbReference type="KEGG" id="msto:MSTO_14160"/>
<proteinExistence type="inferred from homology"/>
<dbReference type="InterPro" id="IPR011009">
    <property type="entry name" value="Kinase-like_dom_sf"/>
</dbReference>
<dbReference type="GO" id="GO:0005524">
    <property type="term" value="F:ATP binding"/>
    <property type="evidence" value="ECO:0007669"/>
    <property type="project" value="UniProtKB-KW"/>
</dbReference>
<keyword evidence="2" id="KW-0547">Nucleotide-binding</keyword>
<evidence type="ECO:0000256" key="8">
    <source>
        <dbReference type="ARBA" id="ARBA00049299"/>
    </source>
</evidence>
<feature type="compositionally biased region" description="Pro residues" evidence="10">
    <location>
        <begin position="103"/>
        <end position="112"/>
    </location>
</feature>
<feature type="region of interest" description="Disordered" evidence="10">
    <location>
        <begin position="95"/>
        <end position="140"/>
    </location>
</feature>
<dbReference type="Gene3D" id="1.10.510.10">
    <property type="entry name" value="Transferase(Phosphotransferase) domain 1"/>
    <property type="match status" value="1"/>
</dbReference>
<keyword evidence="1" id="KW-0808">Transferase</keyword>
<keyword evidence="11" id="KW-0812">Transmembrane</keyword>
<dbReference type="EC" id="2.7.12.2" evidence="6"/>
<dbReference type="SUPFAM" id="SSF56112">
    <property type="entry name" value="Protein kinase-like (PK-like)"/>
    <property type="match status" value="1"/>
</dbReference>
<evidence type="ECO:0000256" key="4">
    <source>
        <dbReference type="ARBA" id="ARBA00022840"/>
    </source>
</evidence>
<organism evidence="13 14">
    <name type="scientific">Mycobacterium stomatepiae</name>
    <dbReference type="NCBI Taxonomy" id="470076"/>
    <lineage>
        <taxon>Bacteria</taxon>
        <taxon>Bacillati</taxon>
        <taxon>Actinomycetota</taxon>
        <taxon>Actinomycetes</taxon>
        <taxon>Mycobacteriales</taxon>
        <taxon>Mycobacteriaceae</taxon>
        <taxon>Mycobacterium</taxon>
        <taxon>Mycobacterium simiae complex</taxon>
    </lineage>
</organism>
<name>A0A7I7Q4X8_9MYCO</name>
<feature type="compositionally biased region" description="Low complexity" evidence="10">
    <location>
        <begin position="174"/>
        <end position="208"/>
    </location>
</feature>
<feature type="compositionally biased region" description="Low complexity" evidence="10">
    <location>
        <begin position="126"/>
        <end position="138"/>
    </location>
</feature>
<evidence type="ECO:0000256" key="7">
    <source>
        <dbReference type="ARBA" id="ARBA00049014"/>
    </source>
</evidence>
<evidence type="ECO:0000256" key="9">
    <source>
        <dbReference type="ARBA" id="ARBA00051693"/>
    </source>
</evidence>
<dbReference type="PANTHER" id="PTHR48013">
    <property type="entry name" value="DUAL SPECIFICITY MITOGEN-ACTIVATED PROTEIN KINASE KINASE 5-RELATED"/>
    <property type="match status" value="1"/>
</dbReference>
<keyword evidence="11" id="KW-1133">Transmembrane helix</keyword>
<dbReference type="PANTHER" id="PTHR48013:SF9">
    <property type="entry name" value="DUAL SPECIFICITY MITOGEN-ACTIVATED PROTEIN KINASE KINASE 5"/>
    <property type="match status" value="1"/>
</dbReference>
<comment type="catalytic activity">
    <reaction evidence="8">
        <text>L-threonyl-[protein] + ATP = O-phospho-L-threonyl-[protein] + ADP + H(+)</text>
        <dbReference type="Rhea" id="RHEA:46608"/>
        <dbReference type="Rhea" id="RHEA-COMP:11060"/>
        <dbReference type="Rhea" id="RHEA-COMP:11605"/>
        <dbReference type="ChEBI" id="CHEBI:15378"/>
        <dbReference type="ChEBI" id="CHEBI:30013"/>
        <dbReference type="ChEBI" id="CHEBI:30616"/>
        <dbReference type="ChEBI" id="CHEBI:61977"/>
        <dbReference type="ChEBI" id="CHEBI:456216"/>
        <dbReference type="EC" id="2.7.12.2"/>
    </reaction>
</comment>
<dbReference type="InterPro" id="IPR000719">
    <property type="entry name" value="Prot_kinase_dom"/>
</dbReference>
<feature type="region of interest" description="Disordered" evidence="10">
    <location>
        <begin position="173"/>
        <end position="280"/>
    </location>
</feature>
<reference evidence="13 14" key="1">
    <citation type="journal article" date="2019" name="Emerg. Microbes Infect.">
        <title>Comprehensive subspecies identification of 175 nontuberculous mycobacteria species based on 7547 genomic profiles.</title>
        <authorList>
            <person name="Matsumoto Y."/>
            <person name="Kinjo T."/>
            <person name="Motooka D."/>
            <person name="Nabeya D."/>
            <person name="Jung N."/>
            <person name="Uechi K."/>
            <person name="Horii T."/>
            <person name="Iida T."/>
            <person name="Fujita J."/>
            <person name="Nakamura S."/>
        </authorList>
    </citation>
    <scope>NUCLEOTIDE SEQUENCE [LARGE SCALE GENOMIC DNA]</scope>
    <source>
        <strain evidence="13 14">JCM 17783</strain>
    </source>
</reference>
<dbReference type="PROSITE" id="PS50011">
    <property type="entry name" value="PROTEIN_KINASE_DOM"/>
    <property type="match status" value="1"/>
</dbReference>
<evidence type="ECO:0000256" key="1">
    <source>
        <dbReference type="ARBA" id="ARBA00022679"/>
    </source>
</evidence>
<evidence type="ECO:0000256" key="11">
    <source>
        <dbReference type="SAM" id="Phobius"/>
    </source>
</evidence>
<evidence type="ECO:0000259" key="12">
    <source>
        <dbReference type="PROSITE" id="PS50011"/>
    </source>
</evidence>
<evidence type="ECO:0000313" key="14">
    <source>
        <dbReference type="Proteomes" id="UP000467130"/>
    </source>
</evidence>
<dbReference type="EMBL" id="AP022587">
    <property type="protein sequence ID" value="BBY21211.1"/>
    <property type="molecule type" value="Genomic_DNA"/>
</dbReference>
<evidence type="ECO:0000256" key="2">
    <source>
        <dbReference type="ARBA" id="ARBA00022741"/>
    </source>
</evidence>
<evidence type="ECO:0000313" key="13">
    <source>
        <dbReference type="EMBL" id="BBY21211.1"/>
    </source>
</evidence>
<sequence>MAPERFRGMTDHRADVYALACVLYECLTGRLPYPGDSFEEQLNAHLNTPPPRASFIAPGVPPALDDVIARGMAKDLNHRYQTAIEFAQAAKAALAGRETAATPTPPPPPHYPPTAATPAPPPHGPAPTAHTPQQPHPQGSNRRLIIGIVAASVFTLAMVTILVVALVTHDDSSSSEATSSAAPHPRTPKFGGPVPGGPTTPATNAAGTPPLPPFVAPPDLGANCQYTRCRRTRRRERERRRSAHPRRGGYAPNLPKSPRPSPLTLAISASRWTTTRLRVR</sequence>
<feature type="transmembrane region" description="Helical" evidence="11">
    <location>
        <begin position="144"/>
        <end position="167"/>
    </location>
</feature>
<comment type="catalytic activity">
    <reaction evidence="7">
        <text>L-seryl-[protein] + ATP = O-phospho-L-seryl-[protein] + ADP + H(+)</text>
        <dbReference type="Rhea" id="RHEA:17989"/>
        <dbReference type="Rhea" id="RHEA-COMP:9863"/>
        <dbReference type="Rhea" id="RHEA-COMP:11604"/>
        <dbReference type="ChEBI" id="CHEBI:15378"/>
        <dbReference type="ChEBI" id="CHEBI:29999"/>
        <dbReference type="ChEBI" id="CHEBI:30616"/>
        <dbReference type="ChEBI" id="CHEBI:83421"/>
        <dbReference type="ChEBI" id="CHEBI:456216"/>
        <dbReference type="EC" id="2.7.12.2"/>
    </reaction>
</comment>
<gene>
    <name evidence="13" type="ORF">MSTO_14160</name>
</gene>
<keyword evidence="3" id="KW-0418">Kinase</keyword>
<keyword evidence="14" id="KW-1185">Reference proteome</keyword>
<feature type="domain" description="Protein kinase" evidence="12">
    <location>
        <begin position="1"/>
        <end position="94"/>
    </location>
</feature>
<feature type="compositionally biased region" description="Basic residues" evidence="10">
    <location>
        <begin position="228"/>
        <end position="247"/>
    </location>
</feature>
<dbReference type="AlphaFoldDB" id="A0A7I7Q4X8"/>
<evidence type="ECO:0000256" key="10">
    <source>
        <dbReference type="SAM" id="MobiDB-lite"/>
    </source>
</evidence>
<accession>A0A7I7Q4X8</accession>
<evidence type="ECO:0000256" key="5">
    <source>
        <dbReference type="ARBA" id="ARBA00038035"/>
    </source>
</evidence>
<dbReference type="Proteomes" id="UP000467130">
    <property type="component" value="Chromosome"/>
</dbReference>
<evidence type="ECO:0000256" key="3">
    <source>
        <dbReference type="ARBA" id="ARBA00022777"/>
    </source>
</evidence>
<keyword evidence="11" id="KW-0472">Membrane</keyword>
<keyword evidence="4" id="KW-0067">ATP-binding</keyword>
<comment type="similarity">
    <text evidence="5">Belongs to the protein kinase superfamily. STE Ser/Thr protein kinase family. MAP kinase kinase subfamily.</text>
</comment>